<evidence type="ECO:0000313" key="3">
    <source>
        <dbReference type="EMBL" id="CBZ52512.1"/>
    </source>
</evidence>
<feature type="region of interest" description="Disordered" evidence="2">
    <location>
        <begin position="1"/>
        <end position="56"/>
    </location>
</feature>
<dbReference type="VEuPathDB" id="ToxoDB:NCLIV_023010"/>
<feature type="compositionally biased region" description="Basic and acidic residues" evidence="2">
    <location>
        <begin position="124"/>
        <end position="138"/>
    </location>
</feature>
<name>F0VFL8_NEOCL</name>
<evidence type="ECO:0000313" key="5">
    <source>
        <dbReference type="Proteomes" id="UP000007494"/>
    </source>
</evidence>
<keyword evidence="1" id="KW-0175">Coiled coil</keyword>
<evidence type="ECO:0000256" key="2">
    <source>
        <dbReference type="SAM" id="MobiDB-lite"/>
    </source>
</evidence>
<organism evidence="3 5">
    <name type="scientific">Neospora caninum (strain Liverpool)</name>
    <dbReference type="NCBI Taxonomy" id="572307"/>
    <lineage>
        <taxon>Eukaryota</taxon>
        <taxon>Sar</taxon>
        <taxon>Alveolata</taxon>
        <taxon>Apicomplexa</taxon>
        <taxon>Conoidasida</taxon>
        <taxon>Coccidia</taxon>
        <taxon>Eucoccidiorida</taxon>
        <taxon>Eimeriorina</taxon>
        <taxon>Sarcocystidae</taxon>
        <taxon>Neospora</taxon>
    </lineage>
</organism>
<feature type="compositionally biased region" description="Low complexity" evidence="2">
    <location>
        <begin position="40"/>
        <end position="56"/>
    </location>
</feature>
<evidence type="ECO:0000313" key="4">
    <source>
        <dbReference type="EMBL" id="CEL66489.1"/>
    </source>
</evidence>
<dbReference type="OrthoDB" id="332622at2759"/>
<feature type="coiled-coil region" evidence="1">
    <location>
        <begin position="324"/>
        <end position="354"/>
    </location>
</feature>
<sequence length="442" mass="47759">MDEPSGCVSLPPRPSPSSSPGSASESAGSLPQPSSPVSPVPSAVSSSSVSSSGVDSDCCVDDSLYSVDVKAMRYLSLSAFLKAGLHQVVSAFSASDAPSVSSGMPLPPFRSYAALNAAFHGAAEREEIRREEEVREADQPWSADGGTEEEGNTPTETAANLLKGSERGDSATPLFSVPFLDVVRSLWPYGAEAAEGAAGNAENNAADGDLAEILSMKQLALVDAGVYVRPNLSEMLAGLEDENQMRNLVNRCRAIDEELARLFERKKCEKDEAQLQCASSSASLSAVSEASCPRQTRAESPSSLPSSMPASMPLPAEQASLLRLAAVSAEATRLQEEKRRLQRRMEHLRALSRDLWSLFGLDTQRDRVSLALFQALFCSNPRCPVQAREAETLFQLCQGDGEKGELAFEDMLLGLPTGAYEVMFVVREMKRKTRQTYRYFWI</sequence>
<dbReference type="OMA" id="EMRYMSI"/>
<feature type="region of interest" description="Disordered" evidence="2">
    <location>
        <begin position="124"/>
        <end position="155"/>
    </location>
</feature>
<dbReference type="Proteomes" id="UP000007494">
    <property type="component" value="Chromosome VIIa"/>
</dbReference>
<dbReference type="EMBL" id="FR823388">
    <property type="protein sequence ID" value="CBZ52512.1"/>
    <property type="molecule type" value="Genomic_DNA"/>
</dbReference>
<dbReference type="GeneID" id="13444593"/>
<proteinExistence type="predicted"/>
<dbReference type="eggNOG" id="ENOG502QZC0">
    <property type="taxonomic scope" value="Eukaryota"/>
</dbReference>
<gene>
    <name evidence="4" type="ORF">BN1204_023010</name>
    <name evidence="3" type="ORF">NCLIV_023010</name>
</gene>
<dbReference type="RefSeq" id="XP_003882544.1">
    <property type="nucleotide sequence ID" value="XM_003882495.1"/>
</dbReference>
<feature type="compositionally biased region" description="Low complexity" evidence="2">
    <location>
        <begin position="18"/>
        <end position="32"/>
    </location>
</feature>
<reference evidence="3" key="2">
    <citation type="submission" date="2011-03" db="EMBL/GenBank/DDBJ databases">
        <title>Comparative genomics and transcriptomics of Neospora caninum and Toxoplasma gondii.</title>
        <authorList>
            <person name="Reid A.J."/>
            <person name="Sohal A."/>
            <person name="Harris D."/>
            <person name="Quail M."/>
            <person name="Sanders M."/>
            <person name="Berriman M."/>
            <person name="Wastling J.M."/>
            <person name="Pain A."/>
        </authorList>
    </citation>
    <scope>NUCLEOTIDE SEQUENCE</scope>
    <source>
        <strain evidence="3">Liverpool</strain>
    </source>
</reference>
<keyword evidence="5" id="KW-1185">Reference proteome</keyword>
<reference evidence="5" key="3">
    <citation type="journal article" date="2012" name="PLoS Pathog.">
        <title>Comparative genomics of the apicomplexan parasites Toxoplasma gondii and Neospora caninum: Coccidia differing in host range and transmission strategy.</title>
        <authorList>
            <person name="Reid A.J."/>
            <person name="Vermont S.J."/>
            <person name="Cotton J.A."/>
            <person name="Harris D."/>
            <person name="Hill-Cawthorne G.A."/>
            <person name="Konen-Waisman S."/>
            <person name="Latham S.M."/>
            <person name="Mourier T."/>
            <person name="Norton R."/>
            <person name="Quail M.A."/>
            <person name="Sanders M."/>
            <person name="Shanmugam D."/>
            <person name="Sohal A."/>
            <person name="Wasmuth J.D."/>
            <person name="Brunk B."/>
            <person name="Grigg M.E."/>
            <person name="Howard J.C."/>
            <person name="Parkinson J."/>
            <person name="Roos D.S."/>
            <person name="Trees A.J."/>
            <person name="Berriman M."/>
            <person name="Pain A."/>
            <person name="Wastling J.M."/>
        </authorList>
    </citation>
    <scope>NUCLEOTIDE SEQUENCE [LARGE SCALE GENOMIC DNA]</scope>
    <source>
        <strain evidence="5">Liverpool</strain>
    </source>
</reference>
<evidence type="ECO:0000256" key="1">
    <source>
        <dbReference type="SAM" id="Coils"/>
    </source>
</evidence>
<protein>
    <submittedName>
        <fullName evidence="3">Uncharacterized protein</fullName>
    </submittedName>
</protein>
<feature type="compositionally biased region" description="Low complexity" evidence="2">
    <location>
        <begin position="300"/>
        <end position="312"/>
    </location>
</feature>
<dbReference type="EMBL" id="LN714481">
    <property type="protein sequence ID" value="CEL66489.1"/>
    <property type="molecule type" value="Genomic_DNA"/>
</dbReference>
<dbReference type="InParanoid" id="F0VFL8"/>
<accession>F0VFL8</accession>
<feature type="region of interest" description="Disordered" evidence="2">
    <location>
        <begin position="289"/>
        <end position="312"/>
    </location>
</feature>
<dbReference type="AlphaFoldDB" id="F0VFL8"/>
<reference evidence="4" key="4">
    <citation type="journal article" date="2015" name="PLoS ONE">
        <title>Comprehensive Evaluation of Toxoplasma gondii VEG and Neospora caninum LIV Genomes with Tachyzoite Stage Transcriptome and Proteome Defines Novel Transcript Features.</title>
        <authorList>
            <person name="Ramaprasad A."/>
            <person name="Mourier T."/>
            <person name="Naeem R."/>
            <person name="Malas T.B."/>
            <person name="Moussa E."/>
            <person name="Panigrahi A."/>
            <person name="Vermont S.J."/>
            <person name="Otto T.D."/>
            <person name="Wastling J."/>
            <person name="Pain A."/>
        </authorList>
    </citation>
    <scope>NUCLEOTIDE SEQUENCE</scope>
    <source>
        <strain evidence="4">Liverpool</strain>
    </source>
</reference>
<reference evidence="3" key="1">
    <citation type="submission" date="2011-02" db="EMBL/GenBank/DDBJ databases">
        <authorList>
            <person name="Aslett M."/>
        </authorList>
    </citation>
    <scope>NUCLEOTIDE SEQUENCE</scope>
    <source>
        <strain evidence="3">Liverpool</strain>
    </source>
</reference>